<accession>A0A2W5V214</accession>
<protein>
    <recommendedName>
        <fullName evidence="4">DUF2141 domain-containing protein</fullName>
    </recommendedName>
</protein>
<dbReference type="Proteomes" id="UP000249393">
    <property type="component" value="Unassembled WGS sequence"/>
</dbReference>
<dbReference type="InterPro" id="IPR018673">
    <property type="entry name" value="DUF2141"/>
</dbReference>
<reference evidence="2 3" key="1">
    <citation type="submission" date="2017-08" db="EMBL/GenBank/DDBJ databases">
        <title>Infants hospitalized years apart are colonized by the same room-sourced microbial strains.</title>
        <authorList>
            <person name="Brooks B."/>
            <person name="Olm M.R."/>
            <person name="Firek B.A."/>
            <person name="Baker R."/>
            <person name="Thomas B.C."/>
            <person name="Morowitz M.J."/>
            <person name="Banfield J.F."/>
        </authorList>
    </citation>
    <scope>NUCLEOTIDE SEQUENCE [LARGE SCALE GENOMIC DNA]</scope>
    <source>
        <strain evidence="2">S2_003_000_R2_4</strain>
    </source>
</reference>
<keyword evidence="1" id="KW-0732">Signal</keyword>
<dbReference type="Pfam" id="PF09912">
    <property type="entry name" value="DUF2141"/>
    <property type="match status" value="1"/>
</dbReference>
<evidence type="ECO:0000313" key="2">
    <source>
        <dbReference type="EMBL" id="PZR32747.1"/>
    </source>
</evidence>
<evidence type="ECO:0000256" key="1">
    <source>
        <dbReference type="SAM" id="SignalP"/>
    </source>
</evidence>
<comment type="caution">
    <text evidence="2">The sequence shown here is derived from an EMBL/GenBank/DDBJ whole genome shotgun (WGS) entry which is preliminary data.</text>
</comment>
<evidence type="ECO:0000313" key="3">
    <source>
        <dbReference type="Proteomes" id="UP000249393"/>
    </source>
</evidence>
<name>A0A2W5V214_9CAUL</name>
<proteinExistence type="predicted"/>
<dbReference type="AlphaFoldDB" id="A0A2W5V214"/>
<organism evidence="2 3">
    <name type="scientific">Caulobacter segnis</name>
    <dbReference type="NCBI Taxonomy" id="88688"/>
    <lineage>
        <taxon>Bacteria</taxon>
        <taxon>Pseudomonadati</taxon>
        <taxon>Pseudomonadota</taxon>
        <taxon>Alphaproteobacteria</taxon>
        <taxon>Caulobacterales</taxon>
        <taxon>Caulobacteraceae</taxon>
        <taxon>Caulobacter</taxon>
    </lineage>
</organism>
<feature type="chain" id="PRO_5016089820" description="DUF2141 domain-containing protein" evidence="1">
    <location>
        <begin position="25"/>
        <end position="146"/>
    </location>
</feature>
<feature type="signal peptide" evidence="1">
    <location>
        <begin position="1"/>
        <end position="24"/>
    </location>
</feature>
<gene>
    <name evidence="2" type="ORF">DI526_15710</name>
</gene>
<evidence type="ECO:0008006" key="4">
    <source>
        <dbReference type="Google" id="ProtNLM"/>
    </source>
</evidence>
<dbReference type="EMBL" id="QFQZ01000054">
    <property type="protein sequence ID" value="PZR32747.1"/>
    <property type="molecule type" value="Genomic_DNA"/>
</dbReference>
<dbReference type="RefSeq" id="WP_304279987.1">
    <property type="nucleotide sequence ID" value="NZ_QFQZ01000054.1"/>
</dbReference>
<sequence>MTLSKTLLAGLAFAALAAAPAARAQEALGDLTLSFPGLATKSGKVLIAVYDSAQGWAAGKAVRVAVAEASDAEPSAKIPALPVGTYAVRVFQDIDGDGKMSTNPFGMPTEPYGFSRDAMGAMGPPTFDAAAFAVKAGANAQTLHLR</sequence>